<dbReference type="KEGG" id="adl:AURDEDRAFT_177786"/>
<feature type="compositionally biased region" description="Pro residues" evidence="1">
    <location>
        <begin position="353"/>
        <end position="365"/>
    </location>
</feature>
<dbReference type="AlphaFoldDB" id="J0WLE2"/>
<dbReference type="InParanoid" id="J0WLE2"/>
<evidence type="ECO:0000313" key="3">
    <source>
        <dbReference type="Proteomes" id="UP000006514"/>
    </source>
</evidence>
<accession>J0WLE2</accession>
<feature type="compositionally biased region" description="Low complexity" evidence="1">
    <location>
        <begin position="381"/>
        <end position="399"/>
    </location>
</feature>
<protein>
    <submittedName>
        <fullName evidence="2">Uncharacterized protein</fullName>
    </submittedName>
</protein>
<feature type="region of interest" description="Disordered" evidence="1">
    <location>
        <begin position="308"/>
        <end position="399"/>
    </location>
</feature>
<feature type="region of interest" description="Disordered" evidence="1">
    <location>
        <begin position="1"/>
        <end position="231"/>
    </location>
</feature>
<feature type="non-terminal residue" evidence="2">
    <location>
        <position position="882"/>
    </location>
</feature>
<keyword evidence="3" id="KW-1185">Reference proteome</keyword>
<feature type="compositionally biased region" description="Pro residues" evidence="1">
    <location>
        <begin position="440"/>
        <end position="449"/>
    </location>
</feature>
<feature type="compositionally biased region" description="Low complexity" evidence="1">
    <location>
        <begin position="202"/>
        <end position="212"/>
    </location>
</feature>
<organism evidence="2 3">
    <name type="scientific">Auricularia subglabra (strain TFB-10046 / SS5)</name>
    <name type="common">White-rot fungus</name>
    <name type="synonym">Auricularia delicata (strain TFB10046)</name>
    <dbReference type="NCBI Taxonomy" id="717982"/>
    <lineage>
        <taxon>Eukaryota</taxon>
        <taxon>Fungi</taxon>
        <taxon>Dikarya</taxon>
        <taxon>Basidiomycota</taxon>
        <taxon>Agaricomycotina</taxon>
        <taxon>Agaricomycetes</taxon>
        <taxon>Auriculariales</taxon>
        <taxon>Auriculariaceae</taxon>
        <taxon>Auricularia</taxon>
    </lineage>
</organism>
<dbReference type="Proteomes" id="UP000006514">
    <property type="component" value="Unassembled WGS sequence"/>
</dbReference>
<feature type="region of interest" description="Disordered" evidence="1">
    <location>
        <begin position="432"/>
        <end position="526"/>
    </location>
</feature>
<proteinExistence type="predicted"/>
<evidence type="ECO:0000313" key="2">
    <source>
        <dbReference type="EMBL" id="EJD33133.1"/>
    </source>
</evidence>
<feature type="compositionally biased region" description="Low complexity" evidence="1">
    <location>
        <begin position="487"/>
        <end position="511"/>
    </location>
</feature>
<dbReference type="EMBL" id="JH688416">
    <property type="protein sequence ID" value="EJD33133.1"/>
    <property type="molecule type" value="Genomic_DNA"/>
</dbReference>
<reference evidence="3" key="1">
    <citation type="journal article" date="2012" name="Science">
        <title>The Paleozoic origin of enzymatic lignin decomposition reconstructed from 31 fungal genomes.</title>
        <authorList>
            <person name="Floudas D."/>
            <person name="Binder M."/>
            <person name="Riley R."/>
            <person name="Barry K."/>
            <person name="Blanchette R.A."/>
            <person name="Henrissat B."/>
            <person name="Martinez A.T."/>
            <person name="Otillar R."/>
            <person name="Spatafora J.W."/>
            <person name="Yadav J.S."/>
            <person name="Aerts A."/>
            <person name="Benoit I."/>
            <person name="Boyd A."/>
            <person name="Carlson A."/>
            <person name="Copeland A."/>
            <person name="Coutinho P.M."/>
            <person name="de Vries R.P."/>
            <person name="Ferreira P."/>
            <person name="Findley K."/>
            <person name="Foster B."/>
            <person name="Gaskell J."/>
            <person name="Glotzer D."/>
            <person name="Gorecki P."/>
            <person name="Heitman J."/>
            <person name="Hesse C."/>
            <person name="Hori C."/>
            <person name="Igarashi K."/>
            <person name="Jurgens J.A."/>
            <person name="Kallen N."/>
            <person name="Kersten P."/>
            <person name="Kohler A."/>
            <person name="Kuees U."/>
            <person name="Kumar T.K.A."/>
            <person name="Kuo A."/>
            <person name="LaButti K."/>
            <person name="Larrondo L.F."/>
            <person name="Lindquist E."/>
            <person name="Ling A."/>
            <person name="Lombard V."/>
            <person name="Lucas S."/>
            <person name="Lundell T."/>
            <person name="Martin R."/>
            <person name="McLaughlin D.J."/>
            <person name="Morgenstern I."/>
            <person name="Morin E."/>
            <person name="Murat C."/>
            <person name="Nagy L.G."/>
            <person name="Nolan M."/>
            <person name="Ohm R.A."/>
            <person name="Patyshakuliyeva A."/>
            <person name="Rokas A."/>
            <person name="Ruiz-Duenas F.J."/>
            <person name="Sabat G."/>
            <person name="Salamov A."/>
            <person name="Samejima M."/>
            <person name="Schmutz J."/>
            <person name="Slot J.C."/>
            <person name="St John F."/>
            <person name="Stenlid J."/>
            <person name="Sun H."/>
            <person name="Sun S."/>
            <person name="Syed K."/>
            <person name="Tsang A."/>
            <person name="Wiebenga A."/>
            <person name="Young D."/>
            <person name="Pisabarro A."/>
            <person name="Eastwood D.C."/>
            <person name="Martin F."/>
            <person name="Cullen D."/>
            <person name="Grigoriev I.V."/>
            <person name="Hibbett D.S."/>
        </authorList>
    </citation>
    <scope>NUCLEOTIDE SEQUENCE [LARGE SCALE GENOMIC DNA]</scope>
    <source>
        <strain evidence="3">TFB10046</strain>
    </source>
</reference>
<gene>
    <name evidence="2" type="ORF">AURDEDRAFT_177786</name>
</gene>
<evidence type="ECO:0000256" key="1">
    <source>
        <dbReference type="SAM" id="MobiDB-lite"/>
    </source>
</evidence>
<feature type="compositionally biased region" description="Basic residues" evidence="1">
    <location>
        <begin position="100"/>
        <end position="113"/>
    </location>
</feature>
<sequence length="882" mass="94030">MAVATRRTPAQPTGTANDETAGALDPGVTAQVEHPPVSQNDSNVVLATEQPLAVGDGKAQELDPAVLPAKKGKGKGHNVKDKDDLDLQSLEPNPGSAPVKGKRKPPAKKRGKKVKDNAAIDGTQDVPDNVPLQGTHTAKDVADAAPDDEQNIGISVDTPGGADPSLAAGSNDTQVPPVPSEDDDDEPFFRKPALRGGRGRGRPLAPGAAPRASDPAGAVLLPSASGTEEPEPFEYLEFYKVPIEDTPLTGDAEVDGAKRLHTLQAAMSSVRLEASNVFKSHGRILPPNWDNEQTRVIKQEMAQLLRFTTEPPRPEQRYTGPPLPSSSPEPDQEPPALAVPSATPPIVRNNSPMVPPSPPVPPPTFPSGTEVLPKRLPIPPALSTTTTATAPAGPATRTITPTMPFAPPTASPLVLPLAPPVAPPVAPPIVPTGPNLRPRPAVPPAPSKPAPWKSAPSKRAPSNSAGSAGESNDAMDWSADEAGIKSGSGADSDLSSESGSSSDSEAASDGSRAPLPTKKKPGPLSNKRLAIWDKDVLKFKARMRGRAAKWGCSETYLVNRSGLGVPSTPKDRSIWNMYEIRWFAQHTDDTSSRCEKLIKCRKAYEIERDAAKTEAQKSALRKKLRTFCVAYEDGLAKEEVNRVGGQNALRRLVSAIEELATPFYHHYGISILGIAVSVRPGDIAAMAASCTFANNPFAQGLIEEQGSNMSTALGEIIQKHGGHVQKEQEREDYSPASAVRALALAQTPRRNKLGNALQILLARANPSMHDAKRGAQRNFDYKVLEADCRMVGWPEGVSTPMMVALDTGHFATDEVKILISLVFAALHWKDGELPLPTLRIEKLTKGTSEWAKVAVWTFDNGKVHRRVRHVLGDDPKAGENLP</sequence>
<feature type="compositionally biased region" description="Low complexity" evidence="1">
    <location>
        <begin position="450"/>
        <end position="462"/>
    </location>
</feature>
<feature type="compositionally biased region" description="Polar residues" evidence="1">
    <location>
        <begin position="8"/>
        <end position="18"/>
    </location>
</feature>
<name>J0WLE2_AURST</name>